<dbReference type="InterPro" id="IPR018673">
    <property type="entry name" value="DUF2141"/>
</dbReference>
<evidence type="ECO:0000313" key="1">
    <source>
        <dbReference type="EMBL" id="SVA18310.1"/>
    </source>
</evidence>
<protein>
    <recommendedName>
        <fullName evidence="2">DUF2141 domain-containing protein</fullName>
    </recommendedName>
</protein>
<evidence type="ECO:0008006" key="2">
    <source>
        <dbReference type="Google" id="ProtNLM"/>
    </source>
</evidence>
<dbReference type="AlphaFoldDB" id="A0A381TQK5"/>
<dbReference type="Pfam" id="PF09912">
    <property type="entry name" value="DUF2141"/>
    <property type="match status" value="1"/>
</dbReference>
<accession>A0A381TQK5</accession>
<organism evidence="1">
    <name type="scientific">marine metagenome</name>
    <dbReference type="NCBI Taxonomy" id="408172"/>
    <lineage>
        <taxon>unclassified sequences</taxon>
        <taxon>metagenomes</taxon>
        <taxon>ecological metagenomes</taxon>
    </lineage>
</organism>
<name>A0A381TQK5_9ZZZZ</name>
<gene>
    <name evidence="1" type="ORF">METZ01_LOCUS71164</name>
</gene>
<sequence length="93" mass="10573">MKGNPKHVYVGAKGMLHNFKTFVSFDIPFGDYVVVSYLDKDNNDVLTGNFLGMPKEPFGFSNNVRGKMGPPKWKDALFNFSKNNQEITINLKR</sequence>
<dbReference type="EMBL" id="UINC01004993">
    <property type="protein sequence ID" value="SVA18310.1"/>
    <property type="molecule type" value="Genomic_DNA"/>
</dbReference>
<proteinExistence type="predicted"/>
<reference evidence="1" key="1">
    <citation type="submission" date="2018-05" db="EMBL/GenBank/DDBJ databases">
        <authorList>
            <person name="Lanie J.A."/>
            <person name="Ng W.-L."/>
            <person name="Kazmierczak K.M."/>
            <person name="Andrzejewski T.M."/>
            <person name="Davidsen T.M."/>
            <person name="Wayne K.J."/>
            <person name="Tettelin H."/>
            <person name="Glass J.I."/>
            <person name="Rusch D."/>
            <person name="Podicherti R."/>
            <person name="Tsui H.-C.T."/>
            <person name="Winkler M.E."/>
        </authorList>
    </citation>
    <scope>NUCLEOTIDE SEQUENCE</scope>
</reference>